<evidence type="ECO:0000256" key="4">
    <source>
        <dbReference type="ARBA" id="ARBA00023267"/>
    </source>
</evidence>
<evidence type="ECO:0000313" key="8">
    <source>
        <dbReference type="Proteomes" id="UP000321328"/>
    </source>
</evidence>
<dbReference type="AlphaFoldDB" id="A0A511D4J4"/>
<dbReference type="InterPro" id="IPR045864">
    <property type="entry name" value="aa-tRNA-synth_II/BPL/LPL"/>
</dbReference>
<keyword evidence="8" id="KW-1185">Reference proteome</keyword>
<dbReference type="InterPro" id="IPR008988">
    <property type="entry name" value="Transcriptional_repressor_C"/>
</dbReference>
<dbReference type="NCBIfam" id="TIGR00121">
    <property type="entry name" value="birA_ligase"/>
    <property type="match status" value="1"/>
</dbReference>
<evidence type="ECO:0000256" key="3">
    <source>
        <dbReference type="ARBA" id="ARBA00022840"/>
    </source>
</evidence>
<dbReference type="InterPro" id="IPR003142">
    <property type="entry name" value="BPL_C"/>
</dbReference>
<dbReference type="SUPFAM" id="SSF50037">
    <property type="entry name" value="C-terminal domain of transcriptional repressors"/>
    <property type="match status" value="1"/>
</dbReference>
<dbReference type="GO" id="GO:0005524">
    <property type="term" value="F:ATP binding"/>
    <property type="evidence" value="ECO:0007669"/>
    <property type="project" value="UniProtKB-KW"/>
</dbReference>
<dbReference type="SUPFAM" id="SSF55681">
    <property type="entry name" value="Class II aaRS and biotin synthetases"/>
    <property type="match status" value="1"/>
</dbReference>
<dbReference type="Proteomes" id="UP000321328">
    <property type="component" value="Unassembled WGS sequence"/>
</dbReference>
<evidence type="ECO:0000313" key="7">
    <source>
        <dbReference type="EMBL" id="GEL19716.1"/>
    </source>
</evidence>
<dbReference type="PANTHER" id="PTHR12835">
    <property type="entry name" value="BIOTIN PROTEIN LIGASE"/>
    <property type="match status" value="1"/>
</dbReference>
<gene>
    <name evidence="7" type="ORF">PA7_35530</name>
</gene>
<accession>A0A511D4J4</accession>
<dbReference type="Gene3D" id="2.30.30.100">
    <property type="match status" value="1"/>
</dbReference>
<sequence>MSSHASPLDADRLRSTLLAPVGPWASLDLVEQTGSTNADLLAAAAAGAPDRSALAAEHQVAGRGRLTRTWESPAGSGITVSVLWRPTRVPADRLGWLPMLGGLALLDTVREFCPAPAGLKWPNDLLLGPDQRKAAGVLAEMTAVTGGGPGVVLGIGLNVGARRARLPEGATSLAEEGATDVDRTDLLIALLTRLADREARWRESGGDAEATGLHADYRAACISLGMQVRVELPGGESLVGMAEDIDSHGRLLLLGPDGARRPVAAGDVVHLRPASG</sequence>
<evidence type="ECO:0000256" key="2">
    <source>
        <dbReference type="ARBA" id="ARBA00022741"/>
    </source>
</evidence>
<organism evidence="7 8">
    <name type="scientific">Pseudonocardia asaccharolytica DSM 44247 = NBRC 16224</name>
    <dbReference type="NCBI Taxonomy" id="1123024"/>
    <lineage>
        <taxon>Bacteria</taxon>
        <taxon>Bacillati</taxon>
        <taxon>Actinomycetota</taxon>
        <taxon>Actinomycetes</taxon>
        <taxon>Pseudonocardiales</taxon>
        <taxon>Pseudonocardiaceae</taxon>
        <taxon>Pseudonocardia</taxon>
    </lineage>
</organism>
<dbReference type="RefSeq" id="WP_028930414.1">
    <property type="nucleotide sequence ID" value="NZ_AUII01000010.1"/>
</dbReference>
<comment type="caution">
    <text evidence="7">The sequence shown here is derived from an EMBL/GenBank/DDBJ whole genome shotgun (WGS) entry which is preliminary data.</text>
</comment>
<keyword evidence="3" id="KW-0067">ATP-binding</keyword>
<name>A0A511D4J4_9PSEU</name>
<evidence type="ECO:0000259" key="6">
    <source>
        <dbReference type="PROSITE" id="PS51733"/>
    </source>
</evidence>
<evidence type="ECO:0000256" key="5">
    <source>
        <dbReference type="ARBA" id="ARBA00024227"/>
    </source>
</evidence>
<dbReference type="GO" id="GO:0005737">
    <property type="term" value="C:cytoplasm"/>
    <property type="evidence" value="ECO:0007669"/>
    <property type="project" value="TreeGrafter"/>
</dbReference>
<keyword evidence="2" id="KW-0547">Nucleotide-binding</keyword>
<proteinExistence type="predicted"/>
<keyword evidence="4" id="KW-0092">Biotin</keyword>
<protein>
    <recommendedName>
        <fullName evidence="5">biotin--[biotin carboxyl-carrier protein] ligase</fullName>
        <ecNumber evidence="5">6.3.4.15</ecNumber>
    </recommendedName>
</protein>
<reference evidence="7 8" key="1">
    <citation type="submission" date="2019-07" db="EMBL/GenBank/DDBJ databases">
        <title>Whole genome shotgun sequence of Pseudonocardia asaccharolytica NBRC 16224.</title>
        <authorList>
            <person name="Hosoyama A."/>
            <person name="Uohara A."/>
            <person name="Ohji S."/>
            <person name="Ichikawa N."/>
        </authorList>
    </citation>
    <scope>NUCLEOTIDE SEQUENCE [LARGE SCALE GENOMIC DNA]</scope>
    <source>
        <strain evidence="7 8">NBRC 16224</strain>
    </source>
</reference>
<feature type="domain" description="BPL/LPL catalytic" evidence="6">
    <location>
        <begin position="11"/>
        <end position="202"/>
    </location>
</feature>
<dbReference type="Gene3D" id="3.30.930.10">
    <property type="entry name" value="Bira Bifunctional Protein, Domain 2"/>
    <property type="match status" value="1"/>
</dbReference>
<dbReference type="Pfam" id="PF03099">
    <property type="entry name" value="BPL_LplA_LipB"/>
    <property type="match status" value="1"/>
</dbReference>
<keyword evidence="1 7" id="KW-0436">Ligase</keyword>
<dbReference type="PROSITE" id="PS51733">
    <property type="entry name" value="BPL_LPL_CATALYTIC"/>
    <property type="match status" value="1"/>
</dbReference>
<evidence type="ECO:0000256" key="1">
    <source>
        <dbReference type="ARBA" id="ARBA00022598"/>
    </source>
</evidence>
<dbReference type="InterPro" id="IPR004408">
    <property type="entry name" value="Biotin_CoA_COase_ligase"/>
</dbReference>
<dbReference type="CDD" id="cd16442">
    <property type="entry name" value="BPL"/>
    <property type="match status" value="1"/>
</dbReference>
<dbReference type="GO" id="GO:0004077">
    <property type="term" value="F:biotin--[biotin carboxyl-carrier protein] ligase activity"/>
    <property type="evidence" value="ECO:0007669"/>
    <property type="project" value="UniProtKB-EC"/>
</dbReference>
<dbReference type="EMBL" id="BJVI01000044">
    <property type="protein sequence ID" value="GEL19716.1"/>
    <property type="molecule type" value="Genomic_DNA"/>
</dbReference>
<dbReference type="STRING" id="1123024.GCA_000423625_02657"/>
<dbReference type="InterPro" id="IPR004143">
    <property type="entry name" value="BPL_LPL_catalytic"/>
</dbReference>
<dbReference type="PANTHER" id="PTHR12835:SF5">
    <property type="entry name" value="BIOTIN--PROTEIN LIGASE"/>
    <property type="match status" value="1"/>
</dbReference>
<dbReference type="Pfam" id="PF02237">
    <property type="entry name" value="BPL_C"/>
    <property type="match status" value="1"/>
</dbReference>
<dbReference type="EC" id="6.3.4.15" evidence="5"/>